<comment type="caution">
    <text evidence="2">The sequence shown here is derived from an EMBL/GenBank/DDBJ whole genome shotgun (WGS) entry which is preliminary data.</text>
</comment>
<evidence type="ECO:0000313" key="2">
    <source>
        <dbReference type="EMBL" id="MBB5869079.1"/>
    </source>
</evidence>
<evidence type="ECO:0000313" key="3">
    <source>
        <dbReference type="Proteomes" id="UP000587527"/>
    </source>
</evidence>
<keyword evidence="3" id="KW-1185">Reference proteome</keyword>
<proteinExistence type="predicted"/>
<protein>
    <submittedName>
        <fullName evidence="2">LysM repeat protein</fullName>
    </submittedName>
</protein>
<dbReference type="InterPro" id="IPR036779">
    <property type="entry name" value="LysM_dom_sf"/>
</dbReference>
<organism evidence="2 3">
    <name type="scientific">Allocatelliglobosispora scoriae</name>
    <dbReference type="NCBI Taxonomy" id="643052"/>
    <lineage>
        <taxon>Bacteria</taxon>
        <taxon>Bacillati</taxon>
        <taxon>Actinomycetota</taxon>
        <taxon>Actinomycetes</taxon>
        <taxon>Micromonosporales</taxon>
        <taxon>Micromonosporaceae</taxon>
        <taxon>Allocatelliglobosispora</taxon>
    </lineage>
</organism>
<dbReference type="RefSeq" id="WP_221469867.1">
    <property type="nucleotide sequence ID" value="NZ_JACHMN010000002.1"/>
</dbReference>
<reference evidence="2 3" key="1">
    <citation type="submission" date="2020-08" db="EMBL/GenBank/DDBJ databases">
        <title>Sequencing the genomes of 1000 actinobacteria strains.</title>
        <authorList>
            <person name="Klenk H.-P."/>
        </authorList>
    </citation>
    <scope>NUCLEOTIDE SEQUENCE [LARGE SCALE GENOMIC DNA]</scope>
    <source>
        <strain evidence="2 3">DSM 45362</strain>
    </source>
</reference>
<dbReference type="SMART" id="SM00257">
    <property type="entry name" value="LysM"/>
    <property type="match status" value="1"/>
</dbReference>
<dbReference type="Gene3D" id="3.10.350.10">
    <property type="entry name" value="LysM domain"/>
    <property type="match status" value="1"/>
</dbReference>
<dbReference type="InterPro" id="IPR018392">
    <property type="entry name" value="LysM"/>
</dbReference>
<dbReference type="PROSITE" id="PS51782">
    <property type="entry name" value="LYSM"/>
    <property type="match status" value="1"/>
</dbReference>
<dbReference type="AlphaFoldDB" id="A0A841BPG6"/>
<dbReference type="Proteomes" id="UP000587527">
    <property type="component" value="Unassembled WGS sequence"/>
</dbReference>
<dbReference type="Pfam" id="PF01476">
    <property type="entry name" value="LysM"/>
    <property type="match status" value="1"/>
</dbReference>
<dbReference type="EMBL" id="JACHMN010000002">
    <property type="protein sequence ID" value="MBB5869079.1"/>
    <property type="molecule type" value="Genomic_DNA"/>
</dbReference>
<dbReference type="SUPFAM" id="SSF54106">
    <property type="entry name" value="LysM domain"/>
    <property type="match status" value="1"/>
</dbReference>
<name>A0A841BPG6_9ACTN</name>
<accession>A0A841BPG6</accession>
<feature type="domain" description="LysM" evidence="1">
    <location>
        <begin position="169"/>
        <end position="214"/>
    </location>
</feature>
<gene>
    <name evidence="2" type="ORF">F4553_002458</name>
</gene>
<evidence type="ECO:0000259" key="1">
    <source>
        <dbReference type="PROSITE" id="PS51782"/>
    </source>
</evidence>
<dbReference type="CDD" id="cd00118">
    <property type="entry name" value="LysM"/>
    <property type="match status" value="1"/>
</dbReference>
<sequence length="215" mass="23111">MAEAFEVLIEVAKFAPVKLKVTDTCPTCPGGWRDRPGWDFHVDKKAVDFALAQNAAGQKAMRDFARWMHQYSGYLLELIHTTPFSDDNGFYVKNGKKVSESFYGPATSAAHMNHVHVAANLDDAQRLLVKLQASGAKAATGKESASKAKKATTSVKKATAKKPKAGLASSYTIQPGDTLSAVAGRFGVTVDGILKLNPKITDPDLINAGDVLKMM</sequence>